<dbReference type="EMBL" id="AUZJ01000002">
    <property type="protein sequence ID" value="ERF61911.1"/>
    <property type="molecule type" value="Genomic_DNA"/>
</dbReference>
<dbReference type="STRING" id="1125725.HMPREF1325_1794"/>
<comment type="subcellular location">
    <subcellularLocation>
        <location evidence="1 8">Cytoplasm</location>
    </subcellularLocation>
</comment>
<dbReference type="AlphaFoldDB" id="U1FQY3"/>
<comment type="caution">
    <text evidence="10">The sequence shown here is derived from an EMBL/GenBank/DDBJ whole genome shotgun (WGS) entry which is preliminary data.</text>
</comment>
<evidence type="ECO:0000256" key="3">
    <source>
        <dbReference type="ARBA" id="ARBA00022598"/>
    </source>
</evidence>
<sequence length="506" mass="55328">MKSDIASDDDFIDDFIERVRVSLCSCTGCAFDGASPEAQAVLHEAGTSRAEGAFDAASSQSAPISLGAAVSGGADSVAMFVSLARIAREKNIALHVITVNHNIRDEKESEGDALYVQSLCADFLKEGFPVDCTCKTFLPGEVFGEAEKRGKGLEEAARHLRYKAFEEFAREKKTAFIALAHTEDDQLETLLMRFFEGGGADGAGGIKKTRGMFIRPLLGISRREIERFLTLQRIPWRVDGTNGDTSYFRNKIRCRLVPVLDALIPGWKSAVLTGAKKARDDDEALSVLASSFPWSENGDGMRMPRADFSSASRAIQRRLLYRAFNKIGIEVRVPYRFVERICNAAASSGVFSEEASGLFVEIERESISVKKVQKGATDTGFSAIIRKTGTYEMPFGLLCVVQKGDARGRCARKSASVFCKGQAGKSSVLCVSLPFCIRSRQAGDAVATASGGEKSVSDILSDWKVFPRDRERIPIVQELATAEQKIVCIWGSVFGMRDWIVNDIEV</sequence>
<evidence type="ECO:0000256" key="4">
    <source>
        <dbReference type="ARBA" id="ARBA00022694"/>
    </source>
</evidence>
<evidence type="ECO:0000313" key="12">
    <source>
        <dbReference type="Proteomes" id="UP000016412"/>
    </source>
</evidence>
<evidence type="ECO:0000256" key="6">
    <source>
        <dbReference type="ARBA" id="ARBA00022840"/>
    </source>
</evidence>
<dbReference type="CDD" id="cd01992">
    <property type="entry name" value="TilS_N"/>
    <property type="match status" value="1"/>
</dbReference>
<dbReference type="GO" id="GO:0032267">
    <property type="term" value="F:tRNA(Ile)-lysidine synthase activity"/>
    <property type="evidence" value="ECO:0007669"/>
    <property type="project" value="UniProtKB-EC"/>
</dbReference>
<evidence type="ECO:0000259" key="9">
    <source>
        <dbReference type="Pfam" id="PF01171"/>
    </source>
</evidence>
<evidence type="ECO:0000256" key="7">
    <source>
        <dbReference type="ARBA" id="ARBA00048539"/>
    </source>
</evidence>
<dbReference type="EC" id="6.3.4.19" evidence="8"/>
<keyword evidence="2 8" id="KW-0963">Cytoplasm</keyword>
<comment type="catalytic activity">
    <reaction evidence="7 8">
        <text>cytidine(34) in tRNA(Ile2) + L-lysine + ATP = lysidine(34) in tRNA(Ile2) + AMP + diphosphate + H(+)</text>
        <dbReference type="Rhea" id="RHEA:43744"/>
        <dbReference type="Rhea" id="RHEA-COMP:10625"/>
        <dbReference type="Rhea" id="RHEA-COMP:10670"/>
        <dbReference type="ChEBI" id="CHEBI:15378"/>
        <dbReference type="ChEBI" id="CHEBI:30616"/>
        <dbReference type="ChEBI" id="CHEBI:32551"/>
        <dbReference type="ChEBI" id="CHEBI:33019"/>
        <dbReference type="ChEBI" id="CHEBI:82748"/>
        <dbReference type="ChEBI" id="CHEBI:83665"/>
        <dbReference type="ChEBI" id="CHEBI:456215"/>
        <dbReference type="EC" id="6.3.4.19"/>
    </reaction>
</comment>
<gene>
    <name evidence="8" type="primary">tilS</name>
    <name evidence="11" type="ORF">HMPREF0860_1102</name>
    <name evidence="10" type="ORF">HMPREF1325_1794</name>
</gene>
<dbReference type="InterPro" id="IPR012796">
    <property type="entry name" value="Lysidine-tRNA-synth_C"/>
</dbReference>
<keyword evidence="4 8" id="KW-0819">tRNA processing</keyword>
<dbReference type="InterPro" id="IPR012094">
    <property type="entry name" value="tRNA_Ile_lys_synt"/>
</dbReference>
<dbReference type="GO" id="GO:0006400">
    <property type="term" value="P:tRNA modification"/>
    <property type="evidence" value="ECO:0007669"/>
    <property type="project" value="UniProtKB-UniRule"/>
</dbReference>
<dbReference type="GO" id="GO:0005737">
    <property type="term" value="C:cytoplasm"/>
    <property type="evidence" value="ECO:0007669"/>
    <property type="project" value="UniProtKB-SubCell"/>
</dbReference>
<dbReference type="InterPro" id="IPR011063">
    <property type="entry name" value="TilS/TtcA_N"/>
</dbReference>
<proteinExistence type="inferred from homology"/>
<dbReference type="SUPFAM" id="SSF56037">
    <property type="entry name" value="PheT/TilS domain"/>
    <property type="match status" value="1"/>
</dbReference>
<feature type="domain" description="tRNA(Ile)-lysidine/2-thiocytidine synthase N-terminal" evidence="9">
    <location>
        <begin position="68"/>
        <end position="253"/>
    </location>
</feature>
<dbReference type="GO" id="GO:0005524">
    <property type="term" value="F:ATP binding"/>
    <property type="evidence" value="ECO:0007669"/>
    <property type="project" value="UniProtKB-UniRule"/>
</dbReference>
<dbReference type="Gene3D" id="3.40.50.620">
    <property type="entry name" value="HUPs"/>
    <property type="match status" value="1"/>
</dbReference>
<dbReference type="EMBL" id="AVQI01000067">
    <property type="protein sequence ID" value="ERK00508.1"/>
    <property type="molecule type" value="Genomic_DNA"/>
</dbReference>
<dbReference type="PANTHER" id="PTHR43033:SF1">
    <property type="entry name" value="TRNA(ILE)-LYSIDINE SYNTHASE-RELATED"/>
    <property type="match status" value="1"/>
</dbReference>
<dbReference type="InterPro" id="IPR014729">
    <property type="entry name" value="Rossmann-like_a/b/a_fold"/>
</dbReference>
<protein>
    <recommendedName>
        <fullName evidence="8">tRNA(Ile)-lysidine synthase</fullName>
        <ecNumber evidence="8">6.3.4.19</ecNumber>
    </recommendedName>
    <alternativeName>
        <fullName evidence="8">tRNA(Ile)-2-lysyl-cytidine synthase</fullName>
    </alternativeName>
    <alternativeName>
        <fullName evidence="8">tRNA(Ile)-lysidine synthetase</fullName>
    </alternativeName>
</protein>
<evidence type="ECO:0000256" key="5">
    <source>
        <dbReference type="ARBA" id="ARBA00022741"/>
    </source>
</evidence>
<accession>U1FQY3</accession>
<dbReference type="NCBIfam" id="TIGR02432">
    <property type="entry name" value="lysidine_TilS_N"/>
    <property type="match status" value="1"/>
</dbReference>
<evidence type="ECO:0000256" key="2">
    <source>
        <dbReference type="ARBA" id="ARBA00022490"/>
    </source>
</evidence>
<keyword evidence="6 8" id="KW-0067">ATP-binding</keyword>
<dbReference type="NCBIfam" id="TIGR02433">
    <property type="entry name" value="lysidine_TilS_C"/>
    <property type="match status" value="1"/>
</dbReference>
<evidence type="ECO:0000313" key="10">
    <source>
        <dbReference type="EMBL" id="ERF61911.1"/>
    </source>
</evidence>
<dbReference type="InterPro" id="IPR012795">
    <property type="entry name" value="tRNA_Ile_lys_synt_N"/>
</dbReference>
<dbReference type="SUPFAM" id="SSF52402">
    <property type="entry name" value="Adenine nucleotide alpha hydrolases-like"/>
    <property type="match status" value="1"/>
</dbReference>
<name>U1FQY3_TRESO</name>
<dbReference type="Pfam" id="PF01171">
    <property type="entry name" value="ATP_bind_3"/>
    <property type="match status" value="1"/>
</dbReference>
<dbReference type="eggNOG" id="COG0037">
    <property type="taxonomic scope" value="Bacteria"/>
</dbReference>
<keyword evidence="3 8" id="KW-0436">Ligase</keyword>
<keyword evidence="13" id="KW-1185">Reference proteome</keyword>
<organism evidence="10 12">
    <name type="scientific">Treponema socranskii subsp. socranskii VPI DR56BR1116 = ATCC 35536</name>
    <dbReference type="NCBI Taxonomy" id="1125725"/>
    <lineage>
        <taxon>Bacteria</taxon>
        <taxon>Pseudomonadati</taxon>
        <taxon>Spirochaetota</taxon>
        <taxon>Spirochaetia</taxon>
        <taxon>Spirochaetales</taxon>
        <taxon>Treponemataceae</taxon>
        <taxon>Treponema</taxon>
    </lineage>
</organism>
<dbReference type="OrthoDB" id="9807403at2"/>
<evidence type="ECO:0000313" key="13">
    <source>
        <dbReference type="Proteomes" id="UP000016646"/>
    </source>
</evidence>
<dbReference type="HAMAP" id="MF_01161">
    <property type="entry name" value="tRNA_Ile_lys_synt"/>
    <property type="match status" value="1"/>
</dbReference>
<evidence type="ECO:0000256" key="1">
    <source>
        <dbReference type="ARBA" id="ARBA00004496"/>
    </source>
</evidence>
<keyword evidence="5 8" id="KW-0547">Nucleotide-binding</keyword>
<dbReference type="Proteomes" id="UP000016412">
    <property type="component" value="Unassembled WGS sequence"/>
</dbReference>
<evidence type="ECO:0000256" key="8">
    <source>
        <dbReference type="HAMAP-Rule" id="MF_01161"/>
    </source>
</evidence>
<dbReference type="Proteomes" id="UP000016646">
    <property type="component" value="Unassembled WGS sequence"/>
</dbReference>
<dbReference type="PATRIC" id="fig|1125725.3.peg.50"/>
<feature type="binding site" evidence="8">
    <location>
        <begin position="71"/>
        <end position="76"/>
    </location>
    <ligand>
        <name>ATP</name>
        <dbReference type="ChEBI" id="CHEBI:30616"/>
    </ligand>
</feature>
<comment type="similarity">
    <text evidence="8">Belongs to the tRNA(Ile)-lysidine synthase family.</text>
</comment>
<evidence type="ECO:0000313" key="11">
    <source>
        <dbReference type="EMBL" id="ERK00508.1"/>
    </source>
</evidence>
<dbReference type="PANTHER" id="PTHR43033">
    <property type="entry name" value="TRNA(ILE)-LYSIDINE SYNTHASE-RELATED"/>
    <property type="match status" value="1"/>
</dbReference>
<comment type="domain">
    <text evidence="8">The N-terminal region contains the highly conserved SGGXDS motif, predicted to be a P-loop motif involved in ATP binding.</text>
</comment>
<dbReference type="RefSeq" id="WP_021329175.1">
    <property type="nucleotide sequence ID" value="NZ_AUZJ01000002.1"/>
</dbReference>
<reference evidence="12 13" key="1">
    <citation type="submission" date="2013-08" db="EMBL/GenBank/DDBJ databases">
        <authorList>
            <person name="Durkin A.S."/>
            <person name="Haft D.R."/>
            <person name="McCorrison J."/>
            <person name="Torralba M."/>
            <person name="Gillis M."/>
            <person name="Haft D.H."/>
            <person name="Methe B."/>
            <person name="Sutton G."/>
            <person name="Nelson K.E."/>
        </authorList>
    </citation>
    <scope>NUCLEOTIDE SEQUENCE [LARGE SCALE GENOMIC DNA]</scope>
    <source>
        <strain evidence="11 13">ATCC 35536</strain>
        <strain evidence="10 12">VPI DR56BR1116</strain>
    </source>
</reference>
<comment type="function">
    <text evidence="8">Ligates lysine onto the cytidine present at position 34 of the AUA codon-specific tRNA(Ile) that contains the anticodon CAU, in an ATP-dependent manner. Cytidine is converted to lysidine, thus changing the amino acid specificity of the tRNA from methionine to isoleucine.</text>
</comment>